<keyword evidence="1" id="KW-0812">Transmembrane</keyword>
<keyword evidence="3" id="KW-1185">Reference proteome</keyword>
<sequence length="281" mass="31153">MYSVRAVEAKVFTGLLLFGVAFQFSSDAFFLKSSPSQRVTHTLTRQEVITVVLIRWQLQWKRWKQDGLFYWVIPIIVLVVGLLLFALAEVNMKNTIMAIAEAKSREMATQAINNAILNRVSNDANFRDLVYYKTDQEGRIVLLQPNTLRINQLASETVLEIQQSLSNLDQLEIAVPLGQMLGSSLLANVGPKVRIHITPVGSVKAKPVEAFEEAGINQTKYMVVLDIESAIRIVVPLMSTEVPINTRVPISTSIISGSVPNVYLRGSSALSPTIDVGTEKK</sequence>
<dbReference type="Proteomes" id="UP000430670">
    <property type="component" value="Unassembled WGS sequence"/>
</dbReference>
<proteinExistence type="predicted"/>
<evidence type="ECO:0000256" key="1">
    <source>
        <dbReference type="SAM" id="Phobius"/>
    </source>
</evidence>
<protein>
    <submittedName>
        <fullName evidence="2">Sporulation protein YunB</fullName>
    </submittedName>
</protein>
<gene>
    <name evidence="2" type="primary">yunB</name>
    <name evidence="2" type="ORF">GJ688_17045</name>
</gene>
<dbReference type="EMBL" id="WNKU01000031">
    <property type="protein sequence ID" value="MTV50645.1"/>
    <property type="molecule type" value="Genomic_DNA"/>
</dbReference>
<reference evidence="2 3" key="1">
    <citation type="submission" date="2019-11" db="EMBL/GenBank/DDBJ databases">
        <title>Whole-genome sequence of a the green, strictly anaerobic photosynthetic bacterium Heliobacillus mobilis DSM 6151.</title>
        <authorList>
            <person name="Kyndt J.A."/>
            <person name="Meyer T.E."/>
        </authorList>
    </citation>
    <scope>NUCLEOTIDE SEQUENCE [LARGE SCALE GENOMIC DNA]</scope>
    <source>
        <strain evidence="2 3">DSM 6151</strain>
    </source>
</reference>
<dbReference type="AlphaFoldDB" id="A0A6I3SPM9"/>
<feature type="transmembrane region" description="Helical" evidence="1">
    <location>
        <begin position="68"/>
        <end position="88"/>
    </location>
</feature>
<dbReference type="Pfam" id="PF09560">
    <property type="entry name" value="Spore_YunB"/>
    <property type="match status" value="1"/>
</dbReference>
<evidence type="ECO:0000313" key="3">
    <source>
        <dbReference type="Proteomes" id="UP000430670"/>
    </source>
</evidence>
<accession>A0A6I3SPM9</accession>
<dbReference type="InterPro" id="IPR014197">
    <property type="entry name" value="Sporulation_prot_YunB"/>
</dbReference>
<name>A0A6I3SPM9_HELMO</name>
<comment type="caution">
    <text evidence="2">The sequence shown here is derived from an EMBL/GenBank/DDBJ whole genome shotgun (WGS) entry which is preliminary data.</text>
</comment>
<organism evidence="2 3">
    <name type="scientific">Heliobacterium mobile</name>
    <name type="common">Heliobacillus mobilis</name>
    <dbReference type="NCBI Taxonomy" id="28064"/>
    <lineage>
        <taxon>Bacteria</taxon>
        <taxon>Bacillati</taxon>
        <taxon>Bacillota</taxon>
        <taxon>Clostridia</taxon>
        <taxon>Eubacteriales</taxon>
        <taxon>Heliobacteriaceae</taxon>
        <taxon>Heliobacterium</taxon>
    </lineage>
</organism>
<keyword evidence="1" id="KW-1133">Transmembrane helix</keyword>
<keyword evidence="1" id="KW-0472">Membrane</keyword>
<dbReference type="NCBIfam" id="TIGR02832">
    <property type="entry name" value="spo_yunB"/>
    <property type="match status" value="1"/>
</dbReference>
<evidence type="ECO:0000313" key="2">
    <source>
        <dbReference type="EMBL" id="MTV50645.1"/>
    </source>
</evidence>